<dbReference type="RefSeq" id="WP_062958414.1">
    <property type="nucleotide sequence ID" value="NZ_JALLPZ010000002.1"/>
</dbReference>
<evidence type="ECO:0000313" key="2">
    <source>
        <dbReference type="EMBL" id="SOC28284.1"/>
    </source>
</evidence>
<protein>
    <submittedName>
        <fullName evidence="1">Uncharacterized protein</fullName>
    </submittedName>
</protein>
<evidence type="ECO:0000313" key="1">
    <source>
        <dbReference type="EMBL" id="RCK52812.1"/>
    </source>
</evidence>
<organism evidence="1 4">
    <name type="scientific">Thalassospira xiamenensis</name>
    <dbReference type="NCBI Taxonomy" id="220697"/>
    <lineage>
        <taxon>Bacteria</taxon>
        <taxon>Pseudomonadati</taxon>
        <taxon>Pseudomonadota</taxon>
        <taxon>Alphaproteobacteria</taxon>
        <taxon>Rhodospirillales</taxon>
        <taxon>Thalassospiraceae</taxon>
        <taxon>Thalassospira</taxon>
    </lineage>
</organism>
<reference evidence="2 3" key="2">
    <citation type="submission" date="2017-08" db="EMBL/GenBank/DDBJ databases">
        <authorList>
            <person name="de Groot N.N."/>
        </authorList>
    </citation>
    <scope>NUCLEOTIDE SEQUENCE [LARGE SCALE GENOMIC DNA]</scope>
    <source>
        <strain evidence="2 3">USBA 78</strain>
    </source>
</reference>
<evidence type="ECO:0000313" key="3">
    <source>
        <dbReference type="Proteomes" id="UP000219068"/>
    </source>
</evidence>
<reference evidence="1 4" key="1">
    <citation type="submission" date="2014-07" db="EMBL/GenBank/DDBJ databases">
        <title>Draft genome sequence of Thalassospira xiamenensis IB13.</title>
        <authorList>
            <person name="Lai Q."/>
            <person name="Shao Z."/>
        </authorList>
    </citation>
    <scope>NUCLEOTIDE SEQUENCE [LARGE SCALE GENOMIC DNA]</scope>
    <source>
        <strain evidence="1 4">IB13</strain>
    </source>
</reference>
<dbReference type="AlphaFoldDB" id="A0A154KZF7"/>
<dbReference type="Proteomes" id="UP000252266">
    <property type="component" value="Unassembled WGS sequence"/>
</dbReference>
<name>A0A154KZF7_9PROT</name>
<dbReference type="Proteomes" id="UP000219068">
    <property type="component" value="Unassembled WGS sequence"/>
</dbReference>
<evidence type="ECO:0000313" key="4">
    <source>
        <dbReference type="Proteomes" id="UP000252266"/>
    </source>
</evidence>
<proteinExistence type="predicted"/>
<dbReference type="EMBL" id="OBMM01000006">
    <property type="protein sequence ID" value="SOC28284.1"/>
    <property type="molecule type" value="Genomic_DNA"/>
</dbReference>
<sequence length="91" mass="9874">MIRADNMTMLFVLLFAIAIAWLQVSVEDQRARAMLVPVPDYGSGLEVYAIRHNPSQAASCGSMCGAFDLTKAAGFESGYMQASLPESTARR</sequence>
<dbReference type="EMBL" id="JPWJ01000001">
    <property type="protein sequence ID" value="RCK52812.1"/>
    <property type="molecule type" value="Genomic_DNA"/>
</dbReference>
<gene>
    <name evidence="2" type="ORF">SAMN05428964_106179</name>
    <name evidence="1" type="ORF">TH44_00860</name>
</gene>
<accession>A0A154KZF7</accession>